<accession>A0A084UBN1</accession>
<keyword evidence="3" id="KW-1185">Reference proteome</keyword>
<evidence type="ECO:0000313" key="3">
    <source>
        <dbReference type="Proteomes" id="UP000053675"/>
    </source>
</evidence>
<sequence length="96" mass="9830">MRAAIAALLLITASSPALADGCRAAAHRVFPVLVEEAKGTRHEAQIAASIAENGEGATIAGIAATLTDEQCGFLLTADDSTIRAIAISMLPERNGE</sequence>
<feature type="chain" id="PRO_5001783047" evidence="1">
    <location>
        <begin position="20"/>
        <end position="96"/>
    </location>
</feature>
<evidence type="ECO:0000313" key="2">
    <source>
        <dbReference type="EMBL" id="KFB10367.1"/>
    </source>
</evidence>
<dbReference type="PATRIC" id="fig|472175.3.peg.1413"/>
<reference evidence="2 3" key="1">
    <citation type="submission" date="2014-05" db="EMBL/GenBank/DDBJ databases">
        <title>Draft Genome Sequence of Nitratireductor basaltis Strain UMTGB225, A Marine Bacterium Isolated from Green Barrel Tunicate.</title>
        <authorList>
            <person name="Gan H.Y."/>
        </authorList>
    </citation>
    <scope>NUCLEOTIDE SEQUENCE [LARGE SCALE GENOMIC DNA]</scope>
    <source>
        <strain evidence="2 3">UMTGB225</strain>
    </source>
</reference>
<gene>
    <name evidence="2" type="ORF">EL18_01398</name>
</gene>
<feature type="signal peptide" evidence="1">
    <location>
        <begin position="1"/>
        <end position="19"/>
    </location>
</feature>
<proteinExistence type="predicted"/>
<keyword evidence="1" id="KW-0732">Signal</keyword>
<dbReference type="Proteomes" id="UP000053675">
    <property type="component" value="Unassembled WGS sequence"/>
</dbReference>
<name>A0A084UBN1_9HYPH</name>
<evidence type="ECO:0000256" key="1">
    <source>
        <dbReference type="SAM" id="SignalP"/>
    </source>
</evidence>
<protein>
    <submittedName>
        <fullName evidence="2">Uncharacterized protein</fullName>
    </submittedName>
</protein>
<dbReference type="AlphaFoldDB" id="A0A084UBN1"/>
<dbReference type="EMBL" id="JMQM01000001">
    <property type="protein sequence ID" value="KFB10367.1"/>
    <property type="molecule type" value="Genomic_DNA"/>
</dbReference>
<dbReference type="STRING" id="472175.EL18_01398"/>
<comment type="caution">
    <text evidence="2">The sequence shown here is derived from an EMBL/GenBank/DDBJ whole genome shotgun (WGS) entry which is preliminary data.</text>
</comment>
<dbReference type="RefSeq" id="WP_036481091.1">
    <property type="nucleotide sequence ID" value="NZ_JMQM01000001.1"/>
</dbReference>
<organism evidence="2 3">
    <name type="scientific">Nitratireductor basaltis</name>
    <dbReference type="NCBI Taxonomy" id="472175"/>
    <lineage>
        <taxon>Bacteria</taxon>
        <taxon>Pseudomonadati</taxon>
        <taxon>Pseudomonadota</taxon>
        <taxon>Alphaproteobacteria</taxon>
        <taxon>Hyphomicrobiales</taxon>
        <taxon>Phyllobacteriaceae</taxon>
        <taxon>Nitratireductor</taxon>
    </lineage>
</organism>